<keyword evidence="2" id="KW-0862">Zinc</keyword>
<gene>
    <name evidence="4" type="ORF">POL25_00680</name>
</gene>
<dbReference type="PROSITE" id="PS51747">
    <property type="entry name" value="CYT_DCMP_DEAMINASES_2"/>
    <property type="match status" value="1"/>
</dbReference>
<dbReference type="PROSITE" id="PS00903">
    <property type="entry name" value="CYT_DCMP_DEAMINASES_1"/>
    <property type="match status" value="1"/>
</dbReference>
<dbReference type="CDD" id="cd01285">
    <property type="entry name" value="nucleoside_deaminase"/>
    <property type="match status" value="1"/>
</dbReference>
<dbReference type="SUPFAM" id="SSF53927">
    <property type="entry name" value="Cytidine deaminase-like"/>
    <property type="match status" value="1"/>
</dbReference>
<feature type="domain" description="CMP/dCMP-type deaminase" evidence="3">
    <location>
        <begin position="2"/>
        <end position="125"/>
    </location>
</feature>
<evidence type="ECO:0000313" key="4">
    <source>
        <dbReference type="EMBL" id="MDC0715383.1"/>
    </source>
</evidence>
<dbReference type="PANTHER" id="PTHR11079:SF161">
    <property type="entry name" value="CMP_DCMP-TYPE DEAMINASE DOMAIN-CONTAINING PROTEIN"/>
    <property type="match status" value="1"/>
</dbReference>
<dbReference type="InterPro" id="IPR016193">
    <property type="entry name" value="Cytidine_deaminase-like"/>
</dbReference>
<keyword evidence="1" id="KW-0479">Metal-binding</keyword>
<evidence type="ECO:0000259" key="3">
    <source>
        <dbReference type="PROSITE" id="PS51747"/>
    </source>
</evidence>
<protein>
    <submittedName>
        <fullName evidence="4">Nucleoside deaminase</fullName>
    </submittedName>
</protein>
<keyword evidence="5" id="KW-1185">Reference proteome</keyword>
<proteinExistence type="predicted"/>
<dbReference type="RefSeq" id="WP_272083697.1">
    <property type="nucleotide sequence ID" value="NZ_JAQNDL010000001.1"/>
</dbReference>
<name>A0ABT5DRP4_9BACT</name>
<organism evidence="4 5">
    <name type="scientific">Nannocystis bainbridge</name>
    <dbReference type="NCBI Taxonomy" id="2995303"/>
    <lineage>
        <taxon>Bacteria</taxon>
        <taxon>Pseudomonadati</taxon>
        <taxon>Myxococcota</taxon>
        <taxon>Polyangia</taxon>
        <taxon>Nannocystales</taxon>
        <taxon>Nannocystaceae</taxon>
        <taxon>Nannocystis</taxon>
    </lineage>
</organism>
<evidence type="ECO:0000256" key="2">
    <source>
        <dbReference type="ARBA" id="ARBA00022833"/>
    </source>
</evidence>
<evidence type="ECO:0000313" key="5">
    <source>
        <dbReference type="Proteomes" id="UP001221686"/>
    </source>
</evidence>
<comment type="caution">
    <text evidence="4">The sequence shown here is derived from an EMBL/GenBank/DDBJ whole genome shotgun (WGS) entry which is preliminary data.</text>
</comment>
<dbReference type="InterPro" id="IPR002125">
    <property type="entry name" value="CMP_dCMP_dom"/>
</dbReference>
<accession>A0ABT5DRP4</accession>
<evidence type="ECO:0000256" key="1">
    <source>
        <dbReference type="ARBA" id="ARBA00022723"/>
    </source>
</evidence>
<reference evidence="4 5" key="1">
    <citation type="submission" date="2022-11" db="EMBL/GenBank/DDBJ databases">
        <title>Minimal conservation of predation-associated metabolite biosynthetic gene clusters underscores biosynthetic potential of Myxococcota including descriptions for ten novel species: Archangium lansinium sp. nov., Myxococcus landrumus sp. nov., Nannocystis bai.</title>
        <authorList>
            <person name="Ahearne A."/>
            <person name="Stevens C."/>
            <person name="Dowd S."/>
        </authorList>
    </citation>
    <scope>NUCLEOTIDE SEQUENCE [LARGE SCALE GENOMIC DNA]</scope>
    <source>
        <strain evidence="4 5">BB15-2</strain>
    </source>
</reference>
<sequence>MTDDDRFLARALELACTNVCAGGRPYGAVVVRAGQIVAEGVNELHLRPDPSAHAEMLALRSAGAALGRAKLDDCTVYASGQPCPMCLAALHLASVRRVMFAYSNGDGEPYGFTTAPLYRQMALPLAEQQLEIVQGEPSLWPENPFALASRRC</sequence>
<dbReference type="PANTHER" id="PTHR11079">
    <property type="entry name" value="CYTOSINE DEAMINASE FAMILY MEMBER"/>
    <property type="match status" value="1"/>
</dbReference>
<dbReference type="Gene3D" id="3.40.140.10">
    <property type="entry name" value="Cytidine Deaminase, domain 2"/>
    <property type="match status" value="1"/>
</dbReference>
<dbReference type="Proteomes" id="UP001221686">
    <property type="component" value="Unassembled WGS sequence"/>
</dbReference>
<dbReference type="InterPro" id="IPR016192">
    <property type="entry name" value="APOBEC/CMP_deaminase_Zn-bd"/>
</dbReference>
<dbReference type="Pfam" id="PF00383">
    <property type="entry name" value="dCMP_cyt_deam_1"/>
    <property type="match status" value="1"/>
</dbReference>
<dbReference type="EMBL" id="JAQNDL010000001">
    <property type="protein sequence ID" value="MDC0715383.1"/>
    <property type="molecule type" value="Genomic_DNA"/>
</dbReference>